<keyword evidence="2" id="KW-0472">Membrane</keyword>
<dbReference type="EMBL" id="IACJ01158447">
    <property type="protein sequence ID" value="LAA63421.1"/>
    <property type="molecule type" value="Transcribed_RNA"/>
</dbReference>
<evidence type="ECO:0000256" key="1">
    <source>
        <dbReference type="SAM" id="MobiDB-lite"/>
    </source>
</evidence>
<evidence type="ECO:0000256" key="2">
    <source>
        <dbReference type="SAM" id="Phobius"/>
    </source>
</evidence>
<keyword evidence="2" id="KW-1133">Transmembrane helix</keyword>
<sequence length="107" mass="12488">MKWTGSIPSEKLTDFRSTDTEGSDQFQAPQVFLRQFSILMCMKGLLICTTYLLPFLFFYANKQDLSFITECKHDHLLNRQRKCSFKLLMFEAQTAQGATDTVLQRNY</sequence>
<proteinExistence type="predicted"/>
<feature type="transmembrane region" description="Helical" evidence="2">
    <location>
        <begin position="36"/>
        <end position="59"/>
    </location>
</feature>
<feature type="region of interest" description="Disordered" evidence="1">
    <location>
        <begin position="1"/>
        <end position="22"/>
    </location>
</feature>
<reference evidence="3" key="1">
    <citation type="submission" date="2017-07" db="EMBL/GenBank/DDBJ databases">
        <authorList>
            <person name="Mikheyev A."/>
            <person name="Grau M."/>
        </authorList>
    </citation>
    <scope>NUCLEOTIDE SEQUENCE</scope>
    <source>
        <tissue evidence="3">Venom_gland</tissue>
    </source>
</reference>
<reference evidence="3" key="2">
    <citation type="submission" date="2017-11" db="EMBL/GenBank/DDBJ databases">
        <title>Coralsnake Venomics: Analyses of Venom Gland Transcriptomes and Proteomes of Six Brazilian Taxa.</title>
        <authorList>
            <person name="Aird S.D."/>
            <person name="Jorge da Silva N."/>
            <person name="Qiu L."/>
            <person name="Villar-Briones A."/>
            <person name="Aparecida-Saddi V."/>
            <person name="Campos-Telles M.P."/>
            <person name="Grau M."/>
            <person name="Mikheyev A.S."/>
        </authorList>
    </citation>
    <scope>NUCLEOTIDE SEQUENCE</scope>
    <source>
        <tissue evidence="3">Venom_gland</tissue>
    </source>
</reference>
<organism evidence="3">
    <name type="scientific">Micrurus corallinus</name>
    <name type="common">Brazilian coral snake</name>
    <dbReference type="NCBI Taxonomy" id="54390"/>
    <lineage>
        <taxon>Eukaryota</taxon>
        <taxon>Metazoa</taxon>
        <taxon>Chordata</taxon>
        <taxon>Craniata</taxon>
        <taxon>Vertebrata</taxon>
        <taxon>Euteleostomi</taxon>
        <taxon>Lepidosauria</taxon>
        <taxon>Squamata</taxon>
        <taxon>Bifurcata</taxon>
        <taxon>Unidentata</taxon>
        <taxon>Episquamata</taxon>
        <taxon>Toxicofera</taxon>
        <taxon>Serpentes</taxon>
        <taxon>Colubroidea</taxon>
        <taxon>Elapidae</taxon>
        <taxon>Elapinae</taxon>
        <taxon>Micrurus</taxon>
    </lineage>
</organism>
<keyword evidence="2" id="KW-0812">Transmembrane</keyword>
<dbReference type="AlphaFoldDB" id="A0A2D4GUL4"/>
<name>A0A2D4GUL4_MICCO</name>
<protein>
    <submittedName>
        <fullName evidence="3">Uncharacterized protein</fullName>
    </submittedName>
</protein>
<evidence type="ECO:0000313" key="3">
    <source>
        <dbReference type="EMBL" id="LAA63421.1"/>
    </source>
</evidence>
<accession>A0A2D4GUL4</accession>